<sequence length="77" mass="8624">MRDLPTGHGQQEGLKPITTKECGGRISLPWDKHCLQQRLGCCAKMRAMEGANDIFTRLPQSAIFSVYFGMKVGQQKQ</sequence>
<reference evidence="1 2" key="1">
    <citation type="journal article" date="2016" name="Nat. Commun.">
        <title>Extremotolerant tardigrade genome and improved radiotolerance of human cultured cells by tardigrade-unique protein.</title>
        <authorList>
            <person name="Hashimoto T."/>
            <person name="Horikawa D.D."/>
            <person name="Saito Y."/>
            <person name="Kuwahara H."/>
            <person name="Kozuka-Hata H."/>
            <person name="Shin-I T."/>
            <person name="Minakuchi Y."/>
            <person name="Ohishi K."/>
            <person name="Motoyama A."/>
            <person name="Aizu T."/>
            <person name="Enomoto A."/>
            <person name="Kondo K."/>
            <person name="Tanaka S."/>
            <person name="Hara Y."/>
            <person name="Koshikawa S."/>
            <person name="Sagara H."/>
            <person name="Miura T."/>
            <person name="Yokobori S."/>
            <person name="Miyagawa K."/>
            <person name="Suzuki Y."/>
            <person name="Kubo T."/>
            <person name="Oyama M."/>
            <person name="Kohara Y."/>
            <person name="Fujiyama A."/>
            <person name="Arakawa K."/>
            <person name="Katayama T."/>
            <person name="Toyoda A."/>
            <person name="Kunieda T."/>
        </authorList>
    </citation>
    <scope>NUCLEOTIDE SEQUENCE [LARGE SCALE GENOMIC DNA]</scope>
    <source>
        <strain evidence="1 2">YOKOZUNA-1</strain>
    </source>
</reference>
<proteinExistence type="predicted"/>
<dbReference type="Proteomes" id="UP000186922">
    <property type="component" value="Unassembled WGS sequence"/>
</dbReference>
<dbReference type="AlphaFoldDB" id="A0A1D1W601"/>
<dbReference type="EMBL" id="BDGG01000019">
    <property type="protein sequence ID" value="GAV08872.1"/>
    <property type="molecule type" value="Genomic_DNA"/>
</dbReference>
<keyword evidence="2" id="KW-1185">Reference proteome</keyword>
<evidence type="ECO:0000313" key="2">
    <source>
        <dbReference type="Proteomes" id="UP000186922"/>
    </source>
</evidence>
<name>A0A1D1W601_RAMVA</name>
<gene>
    <name evidence="1" type="primary">RvY_18500-1</name>
    <name evidence="1" type="synonym">RvY_18500.1</name>
    <name evidence="1" type="ORF">RvY_18500</name>
</gene>
<accession>A0A1D1W601</accession>
<evidence type="ECO:0000313" key="1">
    <source>
        <dbReference type="EMBL" id="GAV08872.1"/>
    </source>
</evidence>
<organism evidence="1 2">
    <name type="scientific">Ramazzottius varieornatus</name>
    <name type="common">Water bear</name>
    <name type="synonym">Tardigrade</name>
    <dbReference type="NCBI Taxonomy" id="947166"/>
    <lineage>
        <taxon>Eukaryota</taxon>
        <taxon>Metazoa</taxon>
        <taxon>Ecdysozoa</taxon>
        <taxon>Tardigrada</taxon>
        <taxon>Eutardigrada</taxon>
        <taxon>Parachela</taxon>
        <taxon>Hypsibioidea</taxon>
        <taxon>Ramazzottiidae</taxon>
        <taxon>Ramazzottius</taxon>
    </lineage>
</organism>
<comment type="caution">
    <text evidence="1">The sequence shown here is derived from an EMBL/GenBank/DDBJ whole genome shotgun (WGS) entry which is preliminary data.</text>
</comment>
<protein>
    <submittedName>
        <fullName evidence="1">Uncharacterized protein</fullName>
    </submittedName>
</protein>